<feature type="non-terminal residue" evidence="1">
    <location>
        <position position="1"/>
    </location>
</feature>
<dbReference type="AlphaFoldDB" id="A0A9J5XGY6"/>
<reference evidence="1 2" key="1">
    <citation type="submission" date="2020-09" db="EMBL/GenBank/DDBJ databases">
        <title>De no assembly of potato wild relative species, Solanum commersonii.</title>
        <authorList>
            <person name="Cho K."/>
        </authorList>
    </citation>
    <scope>NUCLEOTIDE SEQUENCE [LARGE SCALE GENOMIC DNA]</scope>
    <source>
        <strain evidence="1">LZ3.2</strain>
        <tissue evidence="1">Leaf</tissue>
    </source>
</reference>
<comment type="caution">
    <text evidence="1">The sequence shown here is derived from an EMBL/GenBank/DDBJ whole genome shotgun (WGS) entry which is preliminary data.</text>
</comment>
<name>A0A9J5XGY6_SOLCO</name>
<evidence type="ECO:0000313" key="1">
    <source>
        <dbReference type="EMBL" id="KAG5586524.1"/>
    </source>
</evidence>
<sequence length="77" mass="8499">TVTFSNDPLSSPSSFGYKLTYLNTWTESDHDNDEDGYNTPLLLEEALSTKQKRSDCSKAIHYLITVTVPVATSILAS</sequence>
<dbReference type="Proteomes" id="UP000824120">
    <property type="component" value="Chromosome 9"/>
</dbReference>
<dbReference type="EMBL" id="JACXVP010000009">
    <property type="protein sequence ID" value="KAG5586524.1"/>
    <property type="molecule type" value="Genomic_DNA"/>
</dbReference>
<proteinExistence type="predicted"/>
<gene>
    <name evidence="1" type="ORF">H5410_046958</name>
</gene>
<keyword evidence="2" id="KW-1185">Reference proteome</keyword>
<organism evidence="1 2">
    <name type="scientific">Solanum commersonii</name>
    <name type="common">Commerson's wild potato</name>
    <name type="synonym">Commerson's nightshade</name>
    <dbReference type="NCBI Taxonomy" id="4109"/>
    <lineage>
        <taxon>Eukaryota</taxon>
        <taxon>Viridiplantae</taxon>
        <taxon>Streptophyta</taxon>
        <taxon>Embryophyta</taxon>
        <taxon>Tracheophyta</taxon>
        <taxon>Spermatophyta</taxon>
        <taxon>Magnoliopsida</taxon>
        <taxon>eudicotyledons</taxon>
        <taxon>Gunneridae</taxon>
        <taxon>Pentapetalae</taxon>
        <taxon>asterids</taxon>
        <taxon>lamiids</taxon>
        <taxon>Solanales</taxon>
        <taxon>Solanaceae</taxon>
        <taxon>Solanoideae</taxon>
        <taxon>Solaneae</taxon>
        <taxon>Solanum</taxon>
    </lineage>
</organism>
<protein>
    <submittedName>
        <fullName evidence="1">Uncharacterized protein</fullName>
    </submittedName>
</protein>
<evidence type="ECO:0000313" key="2">
    <source>
        <dbReference type="Proteomes" id="UP000824120"/>
    </source>
</evidence>
<feature type="non-terminal residue" evidence="1">
    <location>
        <position position="77"/>
    </location>
</feature>
<accession>A0A9J5XGY6</accession>